<comment type="pathway">
    <text evidence="2 11">Glycolipid biosynthesis; glycosylphosphatidylinositol-anchor biosynthesis.</text>
</comment>
<reference evidence="12" key="1">
    <citation type="journal article" date="2023" name="Mol. Biol. Evol.">
        <title>Third-Generation Sequencing Reveals the Adaptive Role of the Epigenome in Three Deep-Sea Polychaetes.</title>
        <authorList>
            <person name="Perez M."/>
            <person name="Aroh O."/>
            <person name="Sun Y."/>
            <person name="Lan Y."/>
            <person name="Juniper S.K."/>
            <person name="Young C.R."/>
            <person name="Angers B."/>
            <person name="Qian P.Y."/>
        </authorList>
    </citation>
    <scope>NUCLEOTIDE SEQUENCE</scope>
    <source>
        <strain evidence="12">R07B-5</strain>
    </source>
</reference>
<keyword evidence="8 11" id="KW-0256">Endoplasmic reticulum</keyword>
<dbReference type="EMBL" id="JAODUO010000485">
    <property type="protein sequence ID" value="KAK2179523.1"/>
    <property type="molecule type" value="Genomic_DNA"/>
</dbReference>
<dbReference type="PANTHER" id="PTHR12468:SF2">
    <property type="entry name" value="GPI MANNOSYLTRANSFERASE 2"/>
    <property type="match status" value="1"/>
</dbReference>
<comment type="similarity">
    <text evidence="3 11">Belongs to the PIGV family.</text>
</comment>
<feature type="transmembrane region" description="Helical" evidence="11">
    <location>
        <begin position="345"/>
        <end position="363"/>
    </location>
</feature>
<dbReference type="Proteomes" id="UP001209878">
    <property type="component" value="Unassembled WGS sequence"/>
</dbReference>
<evidence type="ECO:0000313" key="12">
    <source>
        <dbReference type="EMBL" id="KAK2179523.1"/>
    </source>
</evidence>
<accession>A0AAD9KXK0</accession>
<evidence type="ECO:0000256" key="9">
    <source>
        <dbReference type="ARBA" id="ARBA00022989"/>
    </source>
</evidence>
<keyword evidence="7 11" id="KW-0812">Transmembrane</keyword>
<organism evidence="12 13">
    <name type="scientific">Ridgeia piscesae</name>
    <name type="common">Tubeworm</name>
    <dbReference type="NCBI Taxonomy" id="27915"/>
    <lineage>
        <taxon>Eukaryota</taxon>
        <taxon>Metazoa</taxon>
        <taxon>Spiralia</taxon>
        <taxon>Lophotrochozoa</taxon>
        <taxon>Annelida</taxon>
        <taxon>Polychaeta</taxon>
        <taxon>Sedentaria</taxon>
        <taxon>Canalipalpata</taxon>
        <taxon>Sabellida</taxon>
        <taxon>Siboglinidae</taxon>
        <taxon>Ridgeia</taxon>
    </lineage>
</organism>
<evidence type="ECO:0000256" key="3">
    <source>
        <dbReference type="ARBA" id="ARBA00008698"/>
    </source>
</evidence>
<feature type="transmembrane region" description="Helical" evidence="11">
    <location>
        <begin position="12"/>
        <end position="32"/>
    </location>
</feature>
<evidence type="ECO:0000256" key="2">
    <source>
        <dbReference type="ARBA" id="ARBA00004687"/>
    </source>
</evidence>
<keyword evidence="13" id="KW-1185">Reference proteome</keyword>
<protein>
    <recommendedName>
        <fullName evidence="11">GPI mannosyltransferase 2</fullName>
        <ecNumber evidence="11">2.4.1.-</ecNumber>
    </recommendedName>
</protein>
<dbReference type="GO" id="GO:0031501">
    <property type="term" value="C:mannosyltransferase complex"/>
    <property type="evidence" value="ECO:0007669"/>
    <property type="project" value="TreeGrafter"/>
</dbReference>
<feature type="transmembrane region" description="Helical" evidence="11">
    <location>
        <begin position="116"/>
        <end position="136"/>
    </location>
</feature>
<feature type="transmembrane region" description="Helical" evidence="11">
    <location>
        <begin position="173"/>
        <end position="191"/>
    </location>
</feature>
<evidence type="ECO:0000313" key="13">
    <source>
        <dbReference type="Proteomes" id="UP001209878"/>
    </source>
</evidence>
<evidence type="ECO:0000256" key="1">
    <source>
        <dbReference type="ARBA" id="ARBA00004477"/>
    </source>
</evidence>
<dbReference type="GO" id="GO:0006506">
    <property type="term" value="P:GPI anchor biosynthetic process"/>
    <property type="evidence" value="ECO:0007669"/>
    <property type="project" value="UniProtKB-KW"/>
</dbReference>
<evidence type="ECO:0000256" key="5">
    <source>
        <dbReference type="ARBA" id="ARBA00022676"/>
    </source>
</evidence>
<evidence type="ECO:0000256" key="4">
    <source>
        <dbReference type="ARBA" id="ARBA00022502"/>
    </source>
</evidence>
<evidence type="ECO:0000256" key="11">
    <source>
        <dbReference type="RuleBase" id="RU363112"/>
    </source>
</evidence>
<keyword evidence="10 11" id="KW-0472">Membrane</keyword>
<keyword evidence="6 11" id="KW-0808">Transferase</keyword>
<dbReference type="InterPro" id="IPR007315">
    <property type="entry name" value="PIG-V/Gpi18"/>
</dbReference>
<feature type="transmembrane region" description="Helical" evidence="11">
    <location>
        <begin position="254"/>
        <end position="279"/>
    </location>
</feature>
<feature type="transmembrane region" description="Helical" evidence="11">
    <location>
        <begin position="198"/>
        <end position="219"/>
    </location>
</feature>
<evidence type="ECO:0000256" key="8">
    <source>
        <dbReference type="ARBA" id="ARBA00022824"/>
    </source>
</evidence>
<dbReference type="EC" id="2.4.1.-" evidence="11"/>
<feature type="transmembrane region" description="Helical" evidence="11">
    <location>
        <begin position="85"/>
        <end position="110"/>
    </location>
</feature>
<evidence type="ECO:0000256" key="7">
    <source>
        <dbReference type="ARBA" id="ARBA00022692"/>
    </source>
</evidence>
<dbReference type="AlphaFoldDB" id="A0AAD9KXK0"/>
<gene>
    <name evidence="12" type="ORF">NP493_486g01021</name>
</gene>
<feature type="transmembrane region" description="Helical" evidence="11">
    <location>
        <begin position="497"/>
        <end position="519"/>
    </location>
</feature>
<comment type="subcellular location">
    <subcellularLocation>
        <location evidence="1 11">Endoplasmic reticulum membrane</location>
        <topology evidence="1 11">Multi-pass membrane protein</topology>
    </subcellularLocation>
</comment>
<dbReference type="PANTHER" id="PTHR12468">
    <property type="entry name" value="GPI MANNOSYLTRANSFERASE 2"/>
    <property type="match status" value="1"/>
</dbReference>
<name>A0AAD9KXK0_RIDPI</name>
<keyword evidence="5 11" id="KW-0328">Glycosyltransferase</keyword>
<keyword evidence="4 11" id="KW-0337">GPI-anchor biosynthesis</keyword>
<feature type="transmembrane region" description="Helical" evidence="11">
    <location>
        <begin position="404"/>
        <end position="424"/>
    </location>
</feature>
<keyword evidence="9 11" id="KW-1133">Transmembrane helix</keyword>
<proteinExistence type="inferred from homology"/>
<comment type="function">
    <text evidence="11">Mannosyltransferase involved in glycosylphosphatidylinositol-anchor biosynthesis.</text>
</comment>
<sequence length="522" mass="59067">MAPVFNVDRICQVALSSRIFLLLMQVFFNVLIPDHDAKVFNPPPSQPRRGIPDYIVELVFGGLRRWDGVYFIHIAEHGYTYENNLAFLPLFPLLVRVTANTVCLPLQFFFTYANTLLMSAVAVNLCCFLLSVRVLYKLSIAVLGDDVMAYRVTQLYCVNPASVFFMAPYSESLFALLTFLGMFMCEARCFVKASVCFGLSAFCRSNGVINCGFILYLTLHDCVTAAAKKCRLDGGCIDKMQAAKATLSTVASSAYRTILCVVICVAPFLLYQFYSYIVFCNPRARPEEIDRVVLNYGNKQGYKMPHMGPSPWCSSVVPMSYSYIQDKHWDVGFLRYYQWKQIPNFLLAAPMAILCMSAAWYYIANNLLHSLTLGLLSPANTTLEYRKKTDTPDTDKTGFLCGRAYVYIVHMVALLLFALLFMHVQVVTRFIASSSPVIYWYIATVGAPDHTTQDNIPTMQRGEDHDIDLSDQWSKRPDKPGSSFEDMQIWDGSSWTVTLISVYFPLYFFVGVAAFSNFLPWT</sequence>
<dbReference type="Pfam" id="PF04188">
    <property type="entry name" value="Mannosyl_trans2"/>
    <property type="match status" value="1"/>
</dbReference>
<dbReference type="GO" id="GO:0005789">
    <property type="term" value="C:endoplasmic reticulum membrane"/>
    <property type="evidence" value="ECO:0007669"/>
    <property type="project" value="UniProtKB-SubCell"/>
</dbReference>
<dbReference type="GO" id="GO:0000009">
    <property type="term" value="F:alpha-1,6-mannosyltransferase activity"/>
    <property type="evidence" value="ECO:0007669"/>
    <property type="project" value="InterPro"/>
</dbReference>
<dbReference type="GO" id="GO:0004376">
    <property type="term" value="F:GPI mannosyltransferase activity"/>
    <property type="evidence" value="ECO:0007669"/>
    <property type="project" value="InterPro"/>
</dbReference>
<evidence type="ECO:0000256" key="10">
    <source>
        <dbReference type="ARBA" id="ARBA00023136"/>
    </source>
</evidence>
<comment type="caution">
    <text evidence="12">The sequence shown here is derived from an EMBL/GenBank/DDBJ whole genome shotgun (WGS) entry which is preliminary data.</text>
</comment>
<evidence type="ECO:0000256" key="6">
    <source>
        <dbReference type="ARBA" id="ARBA00022679"/>
    </source>
</evidence>